<name>A0A0W8FM15_9ZZZZ</name>
<sequence>MNLLVIHNYLLHKKTNIFLIRESAGITIIGLGSVDYV</sequence>
<dbReference type="EMBL" id="LNQE01001032">
    <property type="protein sequence ID" value="KUG21678.1"/>
    <property type="molecule type" value="Genomic_DNA"/>
</dbReference>
<protein>
    <submittedName>
        <fullName evidence="1">Uncharacterized protein</fullName>
    </submittedName>
</protein>
<comment type="caution">
    <text evidence="1">The sequence shown here is derived from an EMBL/GenBank/DDBJ whole genome shotgun (WGS) entry which is preliminary data.</text>
</comment>
<gene>
    <name evidence="1" type="ORF">ASZ90_008548</name>
</gene>
<proteinExistence type="predicted"/>
<reference evidence="1" key="1">
    <citation type="journal article" date="2015" name="Proc. Natl. Acad. Sci. U.S.A.">
        <title>Networks of energetic and metabolic interactions define dynamics in microbial communities.</title>
        <authorList>
            <person name="Embree M."/>
            <person name="Liu J.K."/>
            <person name="Al-Bassam M.M."/>
            <person name="Zengler K."/>
        </authorList>
    </citation>
    <scope>NUCLEOTIDE SEQUENCE</scope>
</reference>
<dbReference type="AlphaFoldDB" id="A0A0W8FM15"/>
<accession>A0A0W8FM15</accession>
<organism evidence="1">
    <name type="scientific">hydrocarbon metagenome</name>
    <dbReference type="NCBI Taxonomy" id="938273"/>
    <lineage>
        <taxon>unclassified sequences</taxon>
        <taxon>metagenomes</taxon>
        <taxon>ecological metagenomes</taxon>
    </lineage>
</organism>
<evidence type="ECO:0000313" key="1">
    <source>
        <dbReference type="EMBL" id="KUG21678.1"/>
    </source>
</evidence>